<dbReference type="eggNOG" id="ENOG502RXG9">
    <property type="taxonomic scope" value="Eukaryota"/>
</dbReference>
<reference evidence="8 9" key="1">
    <citation type="journal article" date="2007" name="Nature">
        <title>Evolution of genes and genomes on the Drosophila phylogeny.</title>
        <authorList>
            <consortium name="Drosophila 12 Genomes Consortium"/>
            <person name="Clark A.G."/>
            <person name="Eisen M.B."/>
            <person name="Smith D.R."/>
            <person name="Bergman C.M."/>
            <person name="Oliver B."/>
            <person name="Markow T.A."/>
            <person name="Kaufman T.C."/>
            <person name="Kellis M."/>
            <person name="Gelbart W."/>
            <person name="Iyer V.N."/>
            <person name="Pollard D.A."/>
            <person name="Sackton T.B."/>
            <person name="Larracuente A.M."/>
            <person name="Singh N.D."/>
            <person name="Abad J.P."/>
            <person name="Abt D.N."/>
            <person name="Adryan B."/>
            <person name="Aguade M."/>
            <person name="Akashi H."/>
            <person name="Anderson W.W."/>
            <person name="Aquadro C.F."/>
            <person name="Ardell D.H."/>
            <person name="Arguello R."/>
            <person name="Artieri C.G."/>
            <person name="Barbash D.A."/>
            <person name="Barker D."/>
            <person name="Barsanti P."/>
            <person name="Batterham P."/>
            <person name="Batzoglou S."/>
            <person name="Begun D."/>
            <person name="Bhutkar A."/>
            <person name="Blanco E."/>
            <person name="Bosak S.A."/>
            <person name="Bradley R.K."/>
            <person name="Brand A.D."/>
            <person name="Brent M.R."/>
            <person name="Brooks A.N."/>
            <person name="Brown R.H."/>
            <person name="Butlin R.K."/>
            <person name="Caggese C."/>
            <person name="Calvi B.R."/>
            <person name="Bernardo de Carvalho A."/>
            <person name="Caspi A."/>
            <person name="Castrezana S."/>
            <person name="Celniker S.E."/>
            <person name="Chang J.L."/>
            <person name="Chapple C."/>
            <person name="Chatterji S."/>
            <person name="Chinwalla A."/>
            <person name="Civetta A."/>
            <person name="Clifton S.W."/>
            <person name="Comeron J.M."/>
            <person name="Costello J.C."/>
            <person name="Coyne J.A."/>
            <person name="Daub J."/>
            <person name="David R.G."/>
            <person name="Delcher A.L."/>
            <person name="Delehaunty K."/>
            <person name="Do C.B."/>
            <person name="Ebling H."/>
            <person name="Edwards K."/>
            <person name="Eickbush T."/>
            <person name="Evans J.D."/>
            <person name="Filipski A."/>
            <person name="Findeiss S."/>
            <person name="Freyhult E."/>
            <person name="Fulton L."/>
            <person name="Fulton R."/>
            <person name="Garcia A.C."/>
            <person name="Gardiner A."/>
            <person name="Garfield D.A."/>
            <person name="Garvin B.E."/>
            <person name="Gibson G."/>
            <person name="Gilbert D."/>
            <person name="Gnerre S."/>
            <person name="Godfrey J."/>
            <person name="Good R."/>
            <person name="Gotea V."/>
            <person name="Gravely B."/>
            <person name="Greenberg A.J."/>
            <person name="Griffiths-Jones S."/>
            <person name="Gross S."/>
            <person name="Guigo R."/>
            <person name="Gustafson E.A."/>
            <person name="Haerty W."/>
            <person name="Hahn M.W."/>
            <person name="Halligan D.L."/>
            <person name="Halpern A.L."/>
            <person name="Halter G.M."/>
            <person name="Han M.V."/>
            <person name="Heger A."/>
            <person name="Hillier L."/>
            <person name="Hinrichs A.S."/>
            <person name="Holmes I."/>
            <person name="Hoskins R.A."/>
            <person name="Hubisz M.J."/>
            <person name="Hultmark D."/>
            <person name="Huntley M.A."/>
            <person name="Jaffe D.B."/>
            <person name="Jagadeeshan S."/>
            <person name="Jeck W.R."/>
            <person name="Johnson J."/>
            <person name="Jones C.D."/>
            <person name="Jordan W.C."/>
            <person name="Karpen G.H."/>
            <person name="Kataoka E."/>
            <person name="Keightley P.D."/>
            <person name="Kheradpour P."/>
            <person name="Kirkness E.F."/>
            <person name="Koerich L.B."/>
            <person name="Kristiansen K."/>
            <person name="Kudrna D."/>
            <person name="Kulathinal R.J."/>
            <person name="Kumar S."/>
            <person name="Kwok R."/>
            <person name="Lander E."/>
            <person name="Langley C.H."/>
            <person name="Lapoint R."/>
            <person name="Lazzaro B.P."/>
            <person name="Lee S.J."/>
            <person name="Levesque L."/>
            <person name="Li R."/>
            <person name="Lin C.F."/>
            <person name="Lin M.F."/>
            <person name="Lindblad-Toh K."/>
            <person name="Llopart A."/>
            <person name="Long M."/>
            <person name="Low L."/>
            <person name="Lozovsky E."/>
            <person name="Lu J."/>
            <person name="Luo M."/>
            <person name="Machado C.A."/>
            <person name="Makalowski W."/>
            <person name="Marzo M."/>
            <person name="Matsuda M."/>
            <person name="Matzkin L."/>
            <person name="McAllister B."/>
            <person name="McBride C.S."/>
            <person name="McKernan B."/>
            <person name="McKernan K."/>
            <person name="Mendez-Lago M."/>
            <person name="Minx P."/>
            <person name="Mollenhauer M.U."/>
            <person name="Montooth K."/>
            <person name="Mount S.M."/>
            <person name="Mu X."/>
            <person name="Myers E."/>
            <person name="Negre B."/>
            <person name="Newfeld S."/>
            <person name="Nielsen R."/>
            <person name="Noor M.A."/>
            <person name="O'Grady P."/>
            <person name="Pachter L."/>
            <person name="Papaceit M."/>
            <person name="Parisi M.J."/>
            <person name="Parisi M."/>
            <person name="Parts L."/>
            <person name="Pedersen J.S."/>
            <person name="Pesole G."/>
            <person name="Phillippy A.M."/>
            <person name="Ponting C.P."/>
            <person name="Pop M."/>
            <person name="Porcelli D."/>
            <person name="Powell J.R."/>
            <person name="Prohaska S."/>
            <person name="Pruitt K."/>
            <person name="Puig M."/>
            <person name="Quesneville H."/>
            <person name="Ram K.R."/>
            <person name="Rand D."/>
            <person name="Rasmussen M.D."/>
            <person name="Reed L.K."/>
            <person name="Reenan R."/>
            <person name="Reily A."/>
            <person name="Remington K.A."/>
            <person name="Rieger T.T."/>
            <person name="Ritchie M.G."/>
            <person name="Robin C."/>
            <person name="Rogers Y.H."/>
            <person name="Rohde C."/>
            <person name="Rozas J."/>
            <person name="Rubenfield M.J."/>
            <person name="Ruiz A."/>
            <person name="Russo S."/>
            <person name="Salzberg S.L."/>
            <person name="Sanchez-Gracia A."/>
            <person name="Saranga D.J."/>
            <person name="Sato H."/>
            <person name="Schaeffer S.W."/>
            <person name="Schatz M.C."/>
            <person name="Schlenke T."/>
            <person name="Schwartz R."/>
            <person name="Segarra C."/>
            <person name="Singh R.S."/>
            <person name="Sirot L."/>
            <person name="Sirota M."/>
            <person name="Sisneros N.B."/>
            <person name="Smith C.D."/>
            <person name="Smith T.F."/>
            <person name="Spieth J."/>
            <person name="Stage D.E."/>
            <person name="Stark A."/>
            <person name="Stephan W."/>
            <person name="Strausberg R.L."/>
            <person name="Strempel S."/>
            <person name="Sturgill D."/>
            <person name="Sutton G."/>
            <person name="Sutton G.G."/>
            <person name="Tao W."/>
            <person name="Teichmann S."/>
            <person name="Tobari Y.N."/>
            <person name="Tomimura Y."/>
            <person name="Tsolas J.M."/>
            <person name="Valente V.L."/>
            <person name="Venter E."/>
            <person name="Venter J.C."/>
            <person name="Vicario S."/>
            <person name="Vieira F.G."/>
            <person name="Vilella A.J."/>
            <person name="Villasante A."/>
            <person name="Walenz B."/>
            <person name="Wang J."/>
            <person name="Wasserman M."/>
            <person name="Watts T."/>
            <person name="Wilson D."/>
            <person name="Wilson R.K."/>
            <person name="Wing R.A."/>
            <person name="Wolfner M.F."/>
            <person name="Wong A."/>
            <person name="Wong G.K."/>
            <person name="Wu C.I."/>
            <person name="Wu G."/>
            <person name="Yamamoto D."/>
            <person name="Yang H.P."/>
            <person name="Yang S.P."/>
            <person name="Yorke J.A."/>
            <person name="Yoshida K."/>
            <person name="Zdobnov E."/>
            <person name="Zhang P."/>
            <person name="Zhang Y."/>
            <person name="Zimin A.V."/>
            <person name="Baldwin J."/>
            <person name="Abdouelleil A."/>
            <person name="Abdulkadir J."/>
            <person name="Abebe A."/>
            <person name="Abera B."/>
            <person name="Abreu J."/>
            <person name="Acer S.C."/>
            <person name="Aftuck L."/>
            <person name="Alexander A."/>
            <person name="An P."/>
            <person name="Anderson E."/>
            <person name="Anderson S."/>
            <person name="Arachi H."/>
            <person name="Azer M."/>
            <person name="Bachantsang P."/>
            <person name="Barry A."/>
            <person name="Bayul T."/>
            <person name="Berlin A."/>
            <person name="Bessette D."/>
            <person name="Bloom T."/>
            <person name="Blye J."/>
            <person name="Boguslavskiy L."/>
            <person name="Bonnet C."/>
            <person name="Boukhgalter B."/>
            <person name="Bourzgui I."/>
            <person name="Brown A."/>
            <person name="Cahill P."/>
            <person name="Channer S."/>
            <person name="Cheshatsang Y."/>
            <person name="Chuda L."/>
            <person name="Citroen M."/>
            <person name="Collymore A."/>
            <person name="Cooke P."/>
            <person name="Costello M."/>
            <person name="D'Aco K."/>
            <person name="Daza R."/>
            <person name="De Haan G."/>
            <person name="DeGray S."/>
            <person name="DeMaso C."/>
            <person name="Dhargay N."/>
            <person name="Dooley K."/>
            <person name="Dooley E."/>
            <person name="Doricent M."/>
            <person name="Dorje P."/>
            <person name="Dorjee K."/>
            <person name="Dupes A."/>
            <person name="Elong R."/>
            <person name="Falk J."/>
            <person name="Farina A."/>
            <person name="Faro S."/>
            <person name="Ferguson D."/>
            <person name="Fisher S."/>
            <person name="Foley C.D."/>
            <person name="Franke A."/>
            <person name="Friedrich D."/>
            <person name="Gadbois L."/>
            <person name="Gearin G."/>
            <person name="Gearin C.R."/>
            <person name="Giannoukos G."/>
            <person name="Goode T."/>
            <person name="Graham J."/>
            <person name="Grandbois E."/>
            <person name="Grewal S."/>
            <person name="Gyaltsen K."/>
            <person name="Hafez N."/>
            <person name="Hagos B."/>
            <person name="Hall J."/>
            <person name="Henson C."/>
            <person name="Hollinger A."/>
            <person name="Honan T."/>
            <person name="Huard M.D."/>
            <person name="Hughes L."/>
            <person name="Hurhula B."/>
            <person name="Husby M.E."/>
            <person name="Kamat A."/>
            <person name="Kanga B."/>
            <person name="Kashin S."/>
            <person name="Khazanovich D."/>
            <person name="Kisner P."/>
            <person name="Lance K."/>
            <person name="Lara M."/>
            <person name="Lee W."/>
            <person name="Lennon N."/>
            <person name="Letendre F."/>
            <person name="LeVine R."/>
            <person name="Lipovsky A."/>
            <person name="Liu X."/>
            <person name="Liu J."/>
            <person name="Liu S."/>
            <person name="Lokyitsang T."/>
            <person name="Lokyitsang Y."/>
            <person name="Lubonja R."/>
            <person name="Lui A."/>
            <person name="MacDonald P."/>
            <person name="Magnisalis V."/>
            <person name="Maru K."/>
            <person name="Matthews C."/>
            <person name="McCusker W."/>
            <person name="McDonough S."/>
            <person name="Mehta T."/>
            <person name="Meldrim J."/>
            <person name="Meneus L."/>
            <person name="Mihai O."/>
            <person name="Mihalev A."/>
            <person name="Mihova T."/>
            <person name="Mittelman R."/>
            <person name="Mlenga V."/>
            <person name="Montmayeur A."/>
            <person name="Mulrain L."/>
            <person name="Navidi A."/>
            <person name="Naylor J."/>
            <person name="Negash T."/>
            <person name="Nguyen T."/>
            <person name="Nguyen N."/>
            <person name="Nicol R."/>
            <person name="Norbu C."/>
            <person name="Norbu N."/>
            <person name="Novod N."/>
            <person name="O'Neill B."/>
            <person name="Osman S."/>
            <person name="Markiewicz E."/>
            <person name="Oyono O.L."/>
            <person name="Patti C."/>
            <person name="Phunkhang P."/>
            <person name="Pierre F."/>
            <person name="Priest M."/>
            <person name="Raghuraman S."/>
            <person name="Rege F."/>
            <person name="Reyes R."/>
            <person name="Rise C."/>
            <person name="Rogov P."/>
            <person name="Ross K."/>
            <person name="Ryan E."/>
            <person name="Settipalli S."/>
            <person name="Shea T."/>
            <person name="Sherpa N."/>
            <person name="Shi L."/>
            <person name="Shih D."/>
            <person name="Sparrow T."/>
            <person name="Spaulding J."/>
            <person name="Stalker J."/>
            <person name="Stange-Thomann N."/>
            <person name="Stavropoulos S."/>
            <person name="Stone C."/>
            <person name="Strader C."/>
            <person name="Tesfaye S."/>
            <person name="Thomson T."/>
            <person name="Thoulutsang Y."/>
            <person name="Thoulutsang D."/>
            <person name="Topham K."/>
            <person name="Topping I."/>
            <person name="Tsamla T."/>
            <person name="Vassiliev H."/>
            <person name="Vo A."/>
            <person name="Wangchuk T."/>
            <person name="Wangdi T."/>
            <person name="Weiand M."/>
            <person name="Wilkinson J."/>
            <person name="Wilson A."/>
            <person name="Yadav S."/>
            <person name="Young G."/>
            <person name="Yu Q."/>
            <person name="Zembek L."/>
            <person name="Zhong D."/>
            <person name="Zimmer A."/>
            <person name="Zwirko Z."/>
            <person name="Jaffe D.B."/>
            <person name="Alvarez P."/>
            <person name="Brockman W."/>
            <person name="Butler J."/>
            <person name="Chin C."/>
            <person name="Gnerre S."/>
            <person name="Grabherr M."/>
            <person name="Kleber M."/>
            <person name="Mauceli E."/>
            <person name="MacCallum I."/>
        </authorList>
    </citation>
    <scope>NUCLEOTIDE SEQUENCE [LARGE SCALE GENOMIC DNA]</scope>
    <source>
        <strain evidence="8 9">TSC#14021-0224.01</strain>
    </source>
</reference>
<dbReference type="InterPro" id="IPR025202">
    <property type="entry name" value="PLD-like_dom"/>
</dbReference>
<dbReference type="PANTHER" id="PTHR43856:SF1">
    <property type="entry name" value="MITOCHONDRIAL CARDIOLIPIN HYDROLASE"/>
    <property type="match status" value="1"/>
</dbReference>
<dbReference type="OrthoDB" id="5205528at2759"/>
<dbReference type="PhylomeDB" id="B3N3Z8"/>
<comment type="similarity">
    <text evidence="4">Belongs to the phospholipase D family. MitoPLD/Zucchini subfamily.</text>
</comment>
<dbReference type="InterPro" id="IPR051406">
    <property type="entry name" value="PLD_domain"/>
</dbReference>
<dbReference type="Pfam" id="PF13091">
    <property type="entry name" value="PLDc_2"/>
    <property type="match status" value="1"/>
</dbReference>
<dbReference type="KEGG" id="der:6542904"/>
<sequence>MLNTQIIMEQMRYHPIVATISIGVSTVLASEVIWKVVQYFRSKRERANRVHEVVVFNELGEICAAQHLRSTRPGSQEPKVSHCWNTHCTLRNVGKIAEQIDRAVYSIDLAIYTFSSFLLADALKRALQRDVSIRIISDGEMVYSSGSQTTVLARLGVPVRVPITTYMMHNKFCVIDGVERVEEIRLLRKRKWMRPCYSIVVSGSVNWTRQGLGGNWENCIITADEKLTAMFQAEFNRMWKAFEKTGESLIQHK</sequence>
<evidence type="ECO:0000259" key="7">
    <source>
        <dbReference type="Pfam" id="PF13091"/>
    </source>
</evidence>
<dbReference type="GO" id="GO:0042802">
    <property type="term" value="F:identical protein binding"/>
    <property type="evidence" value="ECO:0007669"/>
    <property type="project" value="EnsemblMetazoa"/>
</dbReference>
<proteinExistence type="inferred from homology"/>
<keyword evidence="9" id="KW-1185">Reference proteome</keyword>
<keyword evidence="1" id="KW-0378">Hydrolase</keyword>
<dbReference type="GO" id="GO:0140990">
    <property type="term" value="P:primary piRNA processing"/>
    <property type="evidence" value="ECO:0007669"/>
    <property type="project" value="EnsemblMetazoa"/>
</dbReference>
<feature type="domain" description="Phospholipase D-like" evidence="7">
    <location>
        <begin position="97"/>
        <end position="239"/>
    </location>
</feature>
<evidence type="ECO:0000313" key="9">
    <source>
        <dbReference type="Proteomes" id="UP000008711"/>
    </source>
</evidence>
<evidence type="ECO:0000256" key="2">
    <source>
        <dbReference type="ARBA" id="ARBA00022963"/>
    </source>
</evidence>
<gene>
    <name evidence="8" type="primary">Dere\GG10288</name>
    <name evidence="8" type="synonym">dere_GLEANR_10227</name>
    <name evidence="8" type="synonym">GG10288</name>
    <name evidence="8" type="ORF">Dere_GG10288</name>
</gene>
<dbReference type="PANTHER" id="PTHR43856">
    <property type="entry name" value="CARDIOLIPIN HYDROLASE"/>
    <property type="match status" value="1"/>
</dbReference>
<evidence type="ECO:0000256" key="1">
    <source>
        <dbReference type="ARBA" id="ARBA00022801"/>
    </source>
</evidence>
<evidence type="ECO:0000256" key="4">
    <source>
        <dbReference type="ARBA" id="ARBA00038012"/>
    </source>
</evidence>
<dbReference type="GO" id="GO:0016891">
    <property type="term" value="F:RNA endonuclease activity producing 5'-phosphomonoesters, hydrolytic mechanism"/>
    <property type="evidence" value="ECO:0007669"/>
    <property type="project" value="EnsemblMetazoa"/>
</dbReference>
<dbReference type="Gene3D" id="3.30.870.10">
    <property type="entry name" value="Endonuclease Chain A"/>
    <property type="match status" value="1"/>
</dbReference>
<dbReference type="GO" id="GO:0016042">
    <property type="term" value="P:lipid catabolic process"/>
    <property type="evidence" value="ECO:0007669"/>
    <property type="project" value="UniProtKB-KW"/>
</dbReference>
<dbReference type="GO" id="GO:0043186">
    <property type="term" value="C:P granule"/>
    <property type="evidence" value="ECO:0007669"/>
    <property type="project" value="EnsemblMetazoa"/>
</dbReference>
<dbReference type="SMR" id="B3N3Z8"/>
<protein>
    <recommendedName>
        <fullName evidence="5">Mitochondrial cardiolipin hydrolase</fullName>
    </recommendedName>
    <alternativeName>
        <fullName evidence="6">Mitochondrial phospholipase</fullName>
    </alternativeName>
</protein>
<keyword evidence="2" id="KW-0442">Lipid degradation</keyword>
<evidence type="ECO:0000256" key="6">
    <source>
        <dbReference type="ARBA" id="ARBA00043167"/>
    </source>
</evidence>
<evidence type="ECO:0000256" key="5">
    <source>
        <dbReference type="ARBA" id="ARBA00040549"/>
    </source>
</evidence>
<keyword evidence="3" id="KW-0443">Lipid metabolism</keyword>
<evidence type="ECO:0000256" key="3">
    <source>
        <dbReference type="ARBA" id="ARBA00023098"/>
    </source>
</evidence>
<dbReference type="OMA" id="IDIAIYT"/>
<dbReference type="Proteomes" id="UP000008711">
    <property type="component" value="Unassembled WGS sequence"/>
</dbReference>
<dbReference type="GO" id="GO:0032473">
    <property type="term" value="C:cytoplasmic side of mitochondrial outer membrane"/>
    <property type="evidence" value="ECO:0007669"/>
    <property type="project" value="EnsemblMetazoa"/>
</dbReference>
<name>B3N3Z8_DROER</name>
<reference evidence="8 9" key="2">
    <citation type="journal article" date="2008" name="Bioinformatics">
        <title>Assembly reconciliation.</title>
        <authorList>
            <person name="Zimin A.V."/>
            <person name="Smith D.R."/>
            <person name="Sutton G."/>
            <person name="Yorke J.A."/>
        </authorList>
    </citation>
    <scope>NUCLEOTIDE SEQUENCE [LARGE SCALE GENOMIC DNA]</scope>
    <source>
        <strain evidence="8 9">TSC#14021-0224.01</strain>
    </source>
</reference>
<dbReference type="GO" id="GO:0035755">
    <property type="term" value="F:cardiolipin hydrolase activity"/>
    <property type="evidence" value="ECO:0007669"/>
    <property type="project" value="EnsemblMetazoa"/>
</dbReference>
<accession>B3N3Z8</accession>
<dbReference type="AlphaFoldDB" id="B3N3Z8"/>
<dbReference type="GO" id="GO:0030717">
    <property type="term" value="P:oocyte karyosome formation"/>
    <property type="evidence" value="ECO:0007669"/>
    <property type="project" value="EnsemblMetazoa"/>
</dbReference>
<evidence type="ECO:0000313" key="8">
    <source>
        <dbReference type="EMBL" id="EDV58850.1"/>
    </source>
</evidence>
<dbReference type="HOGENOM" id="CLU_080814_0_1_1"/>
<dbReference type="SUPFAM" id="SSF56024">
    <property type="entry name" value="Phospholipase D/nuclease"/>
    <property type="match status" value="1"/>
</dbReference>
<dbReference type="EMBL" id="CH954177">
    <property type="protein sequence ID" value="EDV58850.1"/>
    <property type="molecule type" value="Genomic_DNA"/>
</dbReference>
<organism evidence="8 9">
    <name type="scientific">Drosophila erecta</name>
    <name type="common">Fruit fly</name>
    <dbReference type="NCBI Taxonomy" id="7220"/>
    <lineage>
        <taxon>Eukaryota</taxon>
        <taxon>Metazoa</taxon>
        <taxon>Ecdysozoa</taxon>
        <taxon>Arthropoda</taxon>
        <taxon>Hexapoda</taxon>
        <taxon>Insecta</taxon>
        <taxon>Pterygota</taxon>
        <taxon>Neoptera</taxon>
        <taxon>Endopterygota</taxon>
        <taxon>Diptera</taxon>
        <taxon>Brachycera</taxon>
        <taxon>Muscomorpha</taxon>
        <taxon>Ephydroidea</taxon>
        <taxon>Drosophilidae</taxon>
        <taxon>Drosophila</taxon>
        <taxon>Sophophora</taxon>
    </lineage>
</organism>